<organism evidence="2 3">
    <name type="scientific">Pocillopora damicornis</name>
    <name type="common">Cauliflower coral</name>
    <name type="synonym">Millepora damicornis</name>
    <dbReference type="NCBI Taxonomy" id="46731"/>
    <lineage>
        <taxon>Eukaryota</taxon>
        <taxon>Metazoa</taxon>
        <taxon>Cnidaria</taxon>
        <taxon>Anthozoa</taxon>
        <taxon>Hexacorallia</taxon>
        <taxon>Scleractinia</taxon>
        <taxon>Astrocoeniina</taxon>
        <taxon>Pocilloporidae</taxon>
        <taxon>Pocillopora</taxon>
    </lineage>
</organism>
<dbReference type="OMA" id="FKYGACP"/>
<name>A0A3M6TP88_POCDA</name>
<evidence type="ECO:0000313" key="2">
    <source>
        <dbReference type="EMBL" id="RMX43078.1"/>
    </source>
</evidence>
<reference evidence="2 3" key="1">
    <citation type="journal article" date="2018" name="Sci. Rep.">
        <title>Comparative analysis of the Pocillopora damicornis genome highlights role of immune system in coral evolution.</title>
        <authorList>
            <person name="Cunning R."/>
            <person name="Bay R.A."/>
            <person name="Gillette P."/>
            <person name="Baker A.C."/>
            <person name="Traylor-Knowles N."/>
        </authorList>
    </citation>
    <scope>NUCLEOTIDE SEQUENCE [LARGE SCALE GENOMIC DNA]</scope>
    <source>
        <strain evidence="2">RSMAS</strain>
        <tissue evidence="2">Whole animal</tissue>
    </source>
</reference>
<accession>A0A3M6TP88</accession>
<dbReference type="SMART" id="SM00457">
    <property type="entry name" value="MACPF"/>
    <property type="match status" value="1"/>
</dbReference>
<evidence type="ECO:0000259" key="1">
    <source>
        <dbReference type="PROSITE" id="PS51412"/>
    </source>
</evidence>
<dbReference type="PANTHER" id="PTHR19324">
    <property type="entry name" value="PERFORIN-LIKE PROTEIN 1"/>
    <property type="match status" value="1"/>
</dbReference>
<keyword evidence="3" id="KW-1185">Reference proteome</keyword>
<comment type="caution">
    <text evidence="2">The sequence shown here is derived from an EMBL/GenBank/DDBJ whole genome shotgun (WGS) entry which is preliminary data.</text>
</comment>
<evidence type="ECO:0000313" key="3">
    <source>
        <dbReference type="Proteomes" id="UP000275408"/>
    </source>
</evidence>
<dbReference type="AlphaFoldDB" id="A0A3M6TP88"/>
<dbReference type="Pfam" id="PF16977">
    <property type="entry name" value="ApeC"/>
    <property type="match status" value="1"/>
</dbReference>
<feature type="domain" description="MACPF" evidence="1">
    <location>
        <begin position="29"/>
        <end position="366"/>
    </location>
</feature>
<sequence>MFVYLTQTALSRQGEIMNLLLCLGAMLGAAINVEAFQNSPKGLHFVGVGYNLLEGNPEGGDVSNGGVDPGLLFTRKVFKLTWEENKVSLDKKYVVPDQVSFAPRQSCVKTNKKEVFSGSKSYQEKLSVDVQSSGGYNAILWNVAFSLSSRYEQVKKETSKYHNVFYEEKHVCNRGRARYQMDLARVKKYSVSEDFAAAVCILPEEYNQQAYFKFIENWGTHIVVEVDLGERKTDRSKSTNSEFTKYAMNNMENSVSVSGGYMGFKASLKVDMKKFKESMSDKTEFGEHKVSFTSGGVDMPEPIGIRIVPIYEAFDVSFYAKLDHQNSARCVHSSELVGTRREHVKKALEEYPKLKKAEVPTDPEVRIPLTWPVGTYGLPMPKAGCPKSTKFAWHVGTRYQDTEDAFGKNRWSSPYDLAGSLAKSNMEQKFCMKTEEGDKKNGLQWPRGQYCILKKGECAEGFQQGHIRWDDENSNNKNRHSGALPDGVYDRNTHIQYCCRTDGHATNAIILPTDSPFVLLKSNTHQCQHVRGMRVRSEYFQWDCEDWFPKNYGGGSRPYGYVGRNIKLEYCYYYH</sequence>
<dbReference type="InterPro" id="IPR031569">
    <property type="entry name" value="ApeC"/>
</dbReference>
<dbReference type="PANTHER" id="PTHR19324:SF33">
    <property type="entry name" value="MUCIN-5AC"/>
    <property type="match status" value="1"/>
</dbReference>
<dbReference type="Pfam" id="PF01823">
    <property type="entry name" value="MACPF"/>
    <property type="match status" value="1"/>
</dbReference>
<protein>
    <recommendedName>
        <fullName evidence="1">MACPF domain-containing protein</fullName>
    </recommendedName>
</protein>
<proteinExistence type="predicted"/>
<gene>
    <name evidence="2" type="ORF">pdam_00006828</name>
</gene>
<dbReference type="EMBL" id="RCHS01003243">
    <property type="protein sequence ID" value="RMX43078.1"/>
    <property type="molecule type" value="Genomic_DNA"/>
</dbReference>
<dbReference type="OrthoDB" id="5954510at2759"/>
<dbReference type="Proteomes" id="UP000275408">
    <property type="component" value="Unassembled WGS sequence"/>
</dbReference>
<dbReference type="PROSITE" id="PS51412">
    <property type="entry name" value="MACPF_2"/>
    <property type="match status" value="1"/>
</dbReference>
<dbReference type="InterPro" id="IPR020864">
    <property type="entry name" value="MACPF"/>
</dbReference>